<dbReference type="InterPro" id="IPR006037">
    <property type="entry name" value="RCK_C"/>
</dbReference>
<dbReference type="Pfam" id="PF02080">
    <property type="entry name" value="TrkA_C"/>
    <property type="match status" value="1"/>
</dbReference>
<dbReference type="PROSITE" id="PS51201">
    <property type="entry name" value="RCK_N"/>
    <property type="match status" value="1"/>
</dbReference>
<dbReference type="EMBL" id="FNWV01000001">
    <property type="protein sequence ID" value="SEH41640.1"/>
    <property type="molecule type" value="Genomic_DNA"/>
</dbReference>
<reference evidence="3 4" key="1">
    <citation type="submission" date="2016-10" db="EMBL/GenBank/DDBJ databases">
        <authorList>
            <person name="de Groot N.N."/>
        </authorList>
    </citation>
    <scope>NUCLEOTIDE SEQUENCE [LARGE SCALE GENOMIC DNA]</scope>
    <source>
        <strain evidence="3 4">YAD2003</strain>
    </source>
</reference>
<dbReference type="RefSeq" id="WP_074714337.1">
    <property type="nucleotide sequence ID" value="NZ_FNWV01000001.1"/>
</dbReference>
<dbReference type="SUPFAM" id="SSF51735">
    <property type="entry name" value="NAD(P)-binding Rossmann-fold domains"/>
    <property type="match status" value="1"/>
</dbReference>
<dbReference type="GO" id="GO:0006813">
    <property type="term" value="P:potassium ion transport"/>
    <property type="evidence" value="ECO:0007669"/>
    <property type="project" value="InterPro"/>
</dbReference>
<dbReference type="Gene3D" id="3.40.50.720">
    <property type="entry name" value="NAD(P)-binding Rossmann-like Domain"/>
    <property type="match status" value="1"/>
</dbReference>
<dbReference type="InterPro" id="IPR003148">
    <property type="entry name" value="RCK_N"/>
</dbReference>
<dbReference type="InterPro" id="IPR050721">
    <property type="entry name" value="Trk_Ktr_HKT_K-transport"/>
</dbReference>
<dbReference type="AlphaFoldDB" id="A0A1H6I4T3"/>
<dbReference type="PROSITE" id="PS51202">
    <property type="entry name" value="RCK_C"/>
    <property type="match status" value="1"/>
</dbReference>
<dbReference type="Gene3D" id="3.30.70.1450">
    <property type="entry name" value="Regulator of K+ conductance, C-terminal domain"/>
    <property type="match status" value="1"/>
</dbReference>
<dbReference type="OrthoDB" id="9776294at2"/>
<accession>A0A1H6I4T3</accession>
<dbReference type="SUPFAM" id="SSF116726">
    <property type="entry name" value="TrkA C-terminal domain-like"/>
    <property type="match status" value="1"/>
</dbReference>
<evidence type="ECO:0000313" key="4">
    <source>
        <dbReference type="Proteomes" id="UP000183190"/>
    </source>
</evidence>
<dbReference type="PANTHER" id="PTHR43833:SF7">
    <property type="entry name" value="KTR SYSTEM POTASSIUM UPTAKE PROTEIN C"/>
    <property type="match status" value="1"/>
</dbReference>
<dbReference type="PANTHER" id="PTHR43833">
    <property type="entry name" value="POTASSIUM CHANNEL PROTEIN 2-RELATED-RELATED"/>
    <property type="match status" value="1"/>
</dbReference>
<sequence>MKSVLIIGAGQFGIHIADRMSQLRCEIMAVDSEEERINAILPLVTNAQIGDSTNAEFMRSLGIPDFDVCIVTISDSFQDSLETTALLKDLGAKKVISRAQNDVQEKFLLRNGADETVYPEKQTAVRLATKEASDDILDVFQLDRDLNIYEVRVPKIWNNKTIAELDIRKKHNLNVIAVRKKDQLVLPMPDMLLDTEDAMLLLGNIKDIQKAF</sequence>
<evidence type="ECO:0000313" key="3">
    <source>
        <dbReference type="EMBL" id="SEH41640.1"/>
    </source>
</evidence>
<dbReference type="GO" id="GO:0008324">
    <property type="term" value="F:monoatomic cation transmembrane transporter activity"/>
    <property type="evidence" value="ECO:0007669"/>
    <property type="project" value="InterPro"/>
</dbReference>
<name>A0A1H6I4T3_RUMFL</name>
<evidence type="ECO:0000259" key="2">
    <source>
        <dbReference type="PROSITE" id="PS51202"/>
    </source>
</evidence>
<proteinExistence type="predicted"/>
<evidence type="ECO:0000259" key="1">
    <source>
        <dbReference type="PROSITE" id="PS51201"/>
    </source>
</evidence>
<gene>
    <name evidence="3" type="ORF">SAMN02910265_00532</name>
</gene>
<protein>
    <submittedName>
        <fullName evidence="3">Trk system potassium uptake protein TrkA</fullName>
    </submittedName>
</protein>
<dbReference type="InterPro" id="IPR036721">
    <property type="entry name" value="RCK_C_sf"/>
</dbReference>
<organism evidence="3 4">
    <name type="scientific">Ruminococcus flavefaciens</name>
    <dbReference type="NCBI Taxonomy" id="1265"/>
    <lineage>
        <taxon>Bacteria</taxon>
        <taxon>Bacillati</taxon>
        <taxon>Bacillota</taxon>
        <taxon>Clostridia</taxon>
        <taxon>Eubacteriales</taxon>
        <taxon>Oscillospiraceae</taxon>
        <taxon>Ruminococcus</taxon>
    </lineage>
</organism>
<dbReference type="Pfam" id="PF02254">
    <property type="entry name" value="TrkA_N"/>
    <property type="match status" value="1"/>
</dbReference>
<dbReference type="Proteomes" id="UP000183190">
    <property type="component" value="Unassembled WGS sequence"/>
</dbReference>
<dbReference type="InterPro" id="IPR036291">
    <property type="entry name" value="NAD(P)-bd_dom_sf"/>
</dbReference>
<feature type="domain" description="RCK C-terminal" evidence="2">
    <location>
        <begin position="134"/>
        <end position="212"/>
    </location>
</feature>
<feature type="domain" description="RCK N-terminal" evidence="1">
    <location>
        <begin position="1"/>
        <end position="118"/>
    </location>
</feature>